<reference evidence="1 2" key="2">
    <citation type="journal article" date="2017" name="Genome Biol.">
        <title>New reference genome sequences of hot pepper reveal the massive evolution of plant disease-resistance genes by retroduplication.</title>
        <authorList>
            <person name="Kim S."/>
            <person name="Park J."/>
            <person name="Yeom S.I."/>
            <person name="Kim Y.M."/>
            <person name="Seo E."/>
            <person name="Kim K.T."/>
            <person name="Kim M.S."/>
            <person name="Lee J.M."/>
            <person name="Cheong K."/>
            <person name="Shin H.S."/>
            <person name="Kim S.B."/>
            <person name="Han K."/>
            <person name="Lee J."/>
            <person name="Park M."/>
            <person name="Lee H.A."/>
            <person name="Lee H.Y."/>
            <person name="Lee Y."/>
            <person name="Oh S."/>
            <person name="Lee J.H."/>
            <person name="Choi E."/>
            <person name="Choi E."/>
            <person name="Lee S.E."/>
            <person name="Jeon J."/>
            <person name="Kim H."/>
            <person name="Choi G."/>
            <person name="Song H."/>
            <person name="Lee J."/>
            <person name="Lee S.C."/>
            <person name="Kwon J.K."/>
            <person name="Lee H.Y."/>
            <person name="Koo N."/>
            <person name="Hong Y."/>
            <person name="Kim R.W."/>
            <person name="Kang W.H."/>
            <person name="Huh J.H."/>
            <person name="Kang B.C."/>
            <person name="Yang T.J."/>
            <person name="Lee Y.H."/>
            <person name="Bennetzen J.L."/>
            <person name="Choi D."/>
        </authorList>
    </citation>
    <scope>NUCLEOTIDE SEQUENCE [LARGE SCALE GENOMIC DNA]</scope>
    <source>
        <strain evidence="2">cv. CM334</strain>
    </source>
</reference>
<dbReference type="EMBL" id="AYRZ02000007">
    <property type="protein sequence ID" value="PHT75260.1"/>
    <property type="molecule type" value="Genomic_DNA"/>
</dbReference>
<organism evidence="1 2">
    <name type="scientific">Capsicum annuum</name>
    <name type="common">Capsicum pepper</name>
    <dbReference type="NCBI Taxonomy" id="4072"/>
    <lineage>
        <taxon>Eukaryota</taxon>
        <taxon>Viridiplantae</taxon>
        <taxon>Streptophyta</taxon>
        <taxon>Embryophyta</taxon>
        <taxon>Tracheophyta</taxon>
        <taxon>Spermatophyta</taxon>
        <taxon>Magnoliopsida</taxon>
        <taxon>eudicotyledons</taxon>
        <taxon>Gunneridae</taxon>
        <taxon>Pentapetalae</taxon>
        <taxon>asterids</taxon>
        <taxon>lamiids</taxon>
        <taxon>Solanales</taxon>
        <taxon>Solanaceae</taxon>
        <taxon>Solanoideae</taxon>
        <taxon>Capsiceae</taxon>
        <taxon>Capsicum</taxon>
    </lineage>
</organism>
<evidence type="ECO:0000313" key="2">
    <source>
        <dbReference type="Proteomes" id="UP000222542"/>
    </source>
</evidence>
<evidence type="ECO:0000313" key="1">
    <source>
        <dbReference type="EMBL" id="PHT75260.1"/>
    </source>
</evidence>
<comment type="caution">
    <text evidence="1">The sequence shown here is derived from an EMBL/GenBank/DDBJ whole genome shotgun (WGS) entry which is preliminary data.</text>
</comment>
<keyword evidence="2" id="KW-1185">Reference proteome</keyword>
<dbReference type="AlphaFoldDB" id="A0A2G2YZR3"/>
<dbReference type="Gramene" id="PHT75260">
    <property type="protein sequence ID" value="PHT75260"/>
    <property type="gene ID" value="T459_18782"/>
</dbReference>
<dbReference type="PANTHER" id="PTHR35101:SF19">
    <property type="entry name" value="PROTEIN KINASE DOMAIN-CONTAINING PROTEIN"/>
    <property type="match status" value="1"/>
</dbReference>
<reference evidence="1 2" key="1">
    <citation type="journal article" date="2014" name="Nat. Genet.">
        <title>Genome sequence of the hot pepper provides insights into the evolution of pungency in Capsicum species.</title>
        <authorList>
            <person name="Kim S."/>
            <person name="Park M."/>
            <person name="Yeom S.I."/>
            <person name="Kim Y.M."/>
            <person name="Lee J.M."/>
            <person name="Lee H.A."/>
            <person name="Seo E."/>
            <person name="Choi J."/>
            <person name="Cheong K."/>
            <person name="Kim K.T."/>
            <person name="Jung K."/>
            <person name="Lee G.W."/>
            <person name="Oh S.K."/>
            <person name="Bae C."/>
            <person name="Kim S.B."/>
            <person name="Lee H.Y."/>
            <person name="Kim S.Y."/>
            <person name="Kim M.S."/>
            <person name="Kang B.C."/>
            <person name="Jo Y.D."/>
            <person name="Yang H.B."/>
            <person name="Jeong H.J."/>
            <person name="Kang W.H."/>
            <person name="Kwon J.K."/>
            <person name="Shin C."/>
            <person name="Lim J.Y."/>
            <person name="Park J.H."/>
            <person name="Huh J.H."/>
            <person name="Kim J.S."/>
            <person name="Kim B.D."/>
            <person name="Cohen O."/>
            <person name="Paran I."/>
            <person name="Suh M.C."/>
            <person name="Lee S.B."/>
            <person name="Kim Y.K."/>
            <person name="Shin Y."/>
            <person name="Noh S.J."/>
            <person name="Park J."/>
            <person name="Seo Y.S."/>
            <person name="Kwon S.Y."/>
            <person name="Kim H.A."/>
            <person name="Park J.M."/>
            <person name="Kim H.J."/>
            <person name="Choi S.B."/>
            <person name="Bosland P.W."/>
            <person name="Reeves G."/>
            <person name="Jo S.H."/>
            <person name="Lee B.W."/>
            <person name="Cho H.T."/>
            <person name="Choi H.S."/>
            <person name="Lee M.S."/>
            <person name="Yu Y."/>
            <person name="Do Choi Y."/>
            <person name="Park B.S."/>
            <person name="van Deynze A."/>
            <person name="Ashrafi H."/>
            <person name="Hill T."/>
            <person name="Kim W.T."/>
            <person name="Pai H.S."/>
            <person name="Ahn H.K."/>
            <person name="Yeam I."/>
            <person name="Giovannoni J.J."/>
            <person name="Rose J.K."/>
            <person name="Sorensen I."/>
            <person name="Lee S.J."/>
            <person name="Kim R.W."/>
            <person name="Choi I.Y."/>
            <person name="Choi B.S."/>
            <person name="Lim J.S."/>
            <person name="Lee Y.H."/>
            <person name="Choi D."/>
        </authorList>
    </citation>
    <scope>NUCLEOTIDE SEQUENCE [LARGE SCALE GENOMIC DNA]</scope>
    <source>
        <strain evidence="2">cv. CM334</strain>
    </source>
</reference>
<accession>A0A2G2YZR3</accession>
<dbReference type="Proteomes" id="UP000222542">
    <property type="component" value="Unassembled WGS sequence"/>
</dbReference>
<sequence length="190" mass="21670">MVTNTAYLSHVVQLRLKSLPNPTKTMANARIARFVTEVAPPQFINVMRHRASKRLETIKEEEREASTSKSLSLKSSSILSSSTYSASSSNAKNSKYFLKEVQREQDLNLLEHKELFTKFCYWMKILGSWTVAIMPLKYRTVNPHINALMGEASALITMPYENISTIVGMGEVSINNEKLFFMVFKWRPGK</sequence>
<protein>
    <submittedName>
        <fullName evidence="1">Uncharacterized protein</fullName>
    </submittedName>
</protein>
<gene>
    <name evidence="1" type="ORF">T459_18782</name>
</gene>
<name>A0A2G2YZR3_CAPAN</name>
<dbReference type="PANTHER" id="PTHR35101">
    <property type="entry name" value="OS02G0162600 PROTEIN"/>
    <property type="match status" value="1"/>
</dbReference>
<proteinExistence type="predicted"/>